<reference evidence="2" key="1">
    <citation type="journal article" date="2019" name="Int. J. Syst. Evol. Microbiol.">
        <title>The Global Catalogue of Microorganisms (GCM) 10K type strain sequencing project: providing services to taxonomists for standard genome sequencing and annotation.</title>
        <authorList>
            <consortium name="The Broad Institute Genomics Platform"/>
            <consortium name="The Broad Institute Genome Sequencing Center for Infectious Disease"/>
            <person name="Wu L."/>
            <person name="Ma J."/>
        </authorList>
    </citation>
    <scope>NUCLEOTIDE SEQUENCE [LARGE SCALE GENOMIC DNA]</scope>
    <source>
        <strain evidence="2">JCM 10367</strain>
    </source>
</reference>
<evidence type="ECO:0008006" key="3">
    <source>
        <dbReference type="Google" id="ProtNLM"/>
    </source>
</evidence>
<name>A0ABP3SR16_9ACTN</name>
<comment type="caution">
    <text evidence="1">The sequence shown here is derived from an EMBL/GenBank/DDBJ whole genome shotgun (WGS) entry which is preliminary data.</text>
</comment>
<evidence type="ECO:0000313" key="2">
    <source>
        <dbReference type="Proteomes" id="UP001500724"/>
    </source>
</evidence>
<dbReference type="Proteomes" id="UP001500724">
    <property type="component" value="Unassembled WGS sequence"/>
</dbReference>
<accession>A0ABP3SR16</accession>
<keyword evidence="2" id="KW-1185">Reference proteome</keyword>
<organism evidence="1 2">
    <name type="scientific">Streptomyces thermocarboxydovorans</name>
    <dbReference type="NCBI Taxonomy" id="59298"/>
    <lineage>
        <taxon>Bacteria</taxon>
        <taxon>Bacillati</taxon>
        <taxon>Actinomycetota</taxon>
        <taxon>Actinomycetes</taxon>
        <taxon>Kitasatosporales</taxon>
        <taxon>Streptomycetaceae</taxon>
        <taxon>Streptomyces</taxon>
    </lineage>
</organism>
<gene>
    <name evidence="1" type="ORF">GCM10009535_24390</name>
</gene>
<protein>
    <recommendedName>
        <fullName evidence="3">Transposase</fullName>
    </recommendedName>
</protein>
<proteinExistence type="predicted"/>
<dbReference type="EMBL" id="BAAAGU010000021">
    <property type="protein sequence ID" value="GAA0645928.1"/>
    <property type="molecule type" value="Genomic_DNA"/>
</dbReference>
<evidence type="ECO:0000313" key="1">
    <source>
        <dbReference type="EMBL" id="GAA0645928.1"/>
    </source>
</evidence>
<sequence>MRVGTAFETEGLLRLLHSPPRLVRDSATHDRAVPRAYATVFAELLRGMRDRPARRVNFDDTQVT</sequence>